<name>A0A9N9KNW8_9HELO</name>
<accession>A0A9N9KNW8</accession>
<keyword evidence="2" id="KW-1133">Transmembrane helix</keyword>
<dbReference type="AlphaFoldDB" id="A0A9N9KNW8"/>
<gene>
    <name evidence="3" type="ORF">HYFRA_00006910</name>
</gene>
<feature type="compositionally biased region" description="Basic and acidic residues" evidence="1">
    <location>
        <begin position="360"/>
        <end position="369"/>
    </location>
</feature>
<evidence type="ECO:0000256" key="2">
    <source>
        <dbReference type="SAM" id="Phobius"/>
    </source>
</evidence>
<feature type="region of interest" description="Disordered" evidence="1">
    <location>
        <begin position="168"/>
        <end position="192"/>
    </location>
</feature>
<feature type="transmembrane region" description="Helical" evidence="2">
    <location>
        <begin position="202"/>
        <end position="223"/>
    </location>
</feature>
<sequence length="387" mass="40669">MVKFTNNDWADLTPGKPFVLEWAYEIEQKPNDYSYQQNVTIDLHLEPPILAGYYHDIWIAEISGADTNSISGQSYNWDVPSNLPYGQICHFIISEAGFPASTTDIKISQLPTTRSKSPKTIQYCYDEAAHNCIDPPTSTETPPASLFSSASNTGSNSIADLSPTTLATQTIPNSIPPPTSIPTALPTTQDPDLHTLSSGAKAGIAIGAVFGILAFAILGFFLYKYGQRRALEKDNTTKYFKGWTAFGKSSGKGGANEEFEVGGGKAEMSAESAVRDGGRNELDGTPAPAYVERFSSVAGAGEQGGGDGNGAYVGAGKGGFRAELVGSMVWGDGVEAAPEGTNGGKIEGVGGENEAPNVAESDKTGEGNSKEPNAGTIDTSKETSSDH</sequence>
<comment type="caution">
    <text evidence="3">The sequence shown here is derived from an EMBL/GenBank/DDBJ whole genome shotgun (WGS) entry which is preliminary data.</text>
</comment>
<evidence type="ECO:0000256" key="1">
    <source>
        <dbReference type="SAM" id="MobiDB-lite"/>
    </source>
</evidence>
<dbReference type="Proteomes" id="UP000696280">
    <property type="component" value="Unassembled WGS sequence"/>
</dbReference>
<reference evidence="3" key="1">
    <citation type="submission" date="2021-07" db="EMBL/GenBank/DDBJ databases">
        <authorList>
            <person name="Durling M."/>
        </authorList>
    </citation>
    <scope>NUCLEOTIDE SEQUENCE</scope>
</reference>
<keyword evidence="2" id="KW-0472">Membrane</keyword>
<dbReference type="EMBL" id="CAJVRL010000037">
    <property type="protein sequence ID" value="CAG8950416.1"/>
    <property type="molecule type" value="Genomic_DNA"/>
</dbReference>
<evidence type="ECO:0000313" key="3">
    <source>
        <dbReference type="EMBL" id="CAG8950416.1"/>
    </source>
</evidence>
<keyword evidence="4" id="KW-1185">Reference proteome</keyword>
<feature type="region of interest" description="Disordered" evidence="1">
    <location>
        <begin position="335"/>
        <end position="387"/>
    </location>
</feature>
<evidence type="ECO:0000313" key="4">
    <source>
        <dbReference type="Proteomes" id="UP000696280"/>
    </source>
</evidence>
<organism evidence="3 4">
    <name type="scientific">Hymenoscyphus fraxineus</name>
    <dbReference type="NCBI Taxonomy" id="746836"/>
    <lineage>
        <taxon>Eukaryota</taxon>
        <taxon>Fungi</taxon>
        <taxon>Dikarya</taxon>
        <taxon>Ascomycota</taxon>
        <taxon>Pezizomycotina</taxon>
        <taxon>Leotiomycetes</taxon>
        <taxon>Helotiales</taxon>
        <taxon>Helotiaceae</taxon>
        <taxon>Hymenoscyphus</taxon>
    </lineage>
</organism>
<feature type="compositionally biased region" description="Gly residues" evidence="1">
    <location>
        <begin position="341"/>
        <end position="351"/>
    </location>
</feature>
<proteinExistence type="predicted"/>
<protein>
    <submittedName>
        <fullName evidence="3">Uncharacterized protein</fullName>
    </submittedName>
</protein>
<dbReference type="OrthoDB" id="10326776at2759"/>
<keyword evidence="2" id="KW-0812">Transmembrane</keyword>